<dbReference type="Gramene" id="TraesCS1B03G1079100.1">
    <property type="protein sequence ID" value="TraesCS1B03G1079100.1.CDS1"/>
    <property type="gene ID" value="TraesCS1B03G1079100"/>
</dbReference>
<reference evidence="1" key="2">
    <citation type="submission" date="2018-10" db="UniProtKB">
        <authorList>
            <consortium name="EnsemblPlants"/>
        </authorList>
    </citation>
    <scope>IDENTIFICATION</scope>
</reference>
<dbReference type="Gramene" id="TraesCS1B02G400000.1">
    <property type="protein sequence ID" value="TraesCS1B02G400000.1.cds1"/>
    <property type="gene ID" value="TraesCS1B02G400000"/>
</dbReference>
<dbReference type="AlphaFoldDB" id="A0A3B5Z3C2"/>
<dbReference type="Proteomes" id="UP000019116">
    <property type="component" value="Chromosome 1B"/>
</dbReference>
<accession>A0A3B5Z3C2</accession>
<protein>
    <submittedName>
        <fullName evidence="1">Uncharacterized protein</fullName>
    </submittedName>
</protein>
<evidence type="ECO:0000313" key="2">
    <source>
        <dbReference type="Proteomes" id="UP000019116"/>
    </source>
</evidence>
<evidence type="ECO:0000313" key="1">
    <source>
        <dbReference type="EnsemblPlants" id="TraesCS1B02G400000.1.cds1"/>
    </source>
</evidence>
<reference evidence="1" key="1">
    <citation type="submission" date="2018-08" db="EMBL/GenBank/DDBJ databases">
        <authorList>
            <person name="Rossello M."/>
        </authorList>
    </citation>
    <scope>NUCLEOTIDE SEQUENCE [LARGE SCALE GENOMIC DNA]</scope>
    <source>
        <strain evidence="1">cv. Chinese Spring</strain>
    </source>
</reference>
<dbReference type="OrthoDB" id="10637864at2759"/>
<sequence length="65" mass="6813">MKLSRALNTFAPMSLICMTQDVVVPSFMGPKSCAIKSLDRAASTPRCAANISPLTSNVTSAPTLV</sequence>
<dbReference type="Gramene" id="TraesNOR1B03G00379330.1">
    <property type="protein sequence ID" value="TraesNOR1B03G00379330.1.CDS1"/>
    <property type="gene ID" value="TraesNOR1B03G00379330"/>
</dbReference>
<dbReference type="EnsemblPlants" id="TraesCS1B02G400000.1">
    <property type="protein sequence ID" value="TraesCS1B02G400000.1.cds1"/>
    <property type="gene ID" value="TraesCS1B02G400000"/>
</dbReference>
<keyword evidence="2" id="KW-1185">Reference proteome</keyword>
<proteinExistence type="predicted"/>
<name>A0A3B5Z3C2_WHEAT</name>
<dbReference type="Gramene" id="TraesMAC1B03G00376390.1">
    <property type="protein sequence ID" value="TraesMAC1B03G00376390.1.CDS1"/>
    <property type="gene ID" value="TraesMAC1B03G00376390"/>
</dbReference>
<organism evidence="1">
    <name type="scientific">Triticum aestivum</name>
    <name type="common">Wheat</name>
    <dbReference type="NCBI Taxonomy" id="4565"/>
    <lineage>
        <taxon>Eukaryota</taxon>
        <taxon>Viridiplantae</taxon>
        <taxon>Streptophyta</taxon>
        <taxon>Embryophyta</taxon>
        <taxon>Tracheophyta</taxon>
        <taxon>Spermatophyta</taxon>
        <taxon>Magnoliopsida</taxon>
        <taxon>Liliopsida</taxon>
        <taxon>Poales</taxon>
        <taxon>Poaceae</taxon>
        <taxon>BOP clade</taxon>
        <taxon>Pooideae</taxon>
        <taxon>Triticodae</taxon>
        <taxon>Triticeae</taxon>
        <taxon>Triticinae</taxon>
        <taxon>Triticum</taxon>
    </lineage>
</organism>